<protein>
    <submittedName>
        <fullName evidence="2">Uncharacterized protein DUF4383</fullName>
    </submittedName>
</protein>
<dbReference type="AlphaFoldDB" id="A0A285D3U2"/>
<dbReference type="EMBL" id="OAOP01000009">
    <property type="protein sequence ID" value="SNX74365.1"/>
    <property type="molecule type" value="Genomic_DNA"/>
</dbReference>
<feature type="transmembrane region" description="Helical" evidence="1">
    <location>
        <begin position="39"/>
        <end position="57"/>
    </location>
</feature>
<evidence type="ECO:0000256" key="1">
    <source>
        <dbReference type="SAM" id="Phobius"/>
    </source>
</evidence>
<name>A0A285D3U2_9BACI</name>
<accession>A0A285D3U2</accession>
<feature type="transmembrane region" description="Helical" evidence="1">
    <location>
        <begin position="69"/>
        <end position="86"/>
    </location>
</feature>
<organism evidence="2 3">
    <name type="scientific">Bacillus oleivorans</name>
    <dbReference type="NCBI Taxonomy" id="1448271"/>
    <lineage>
        <taxon>Bacteria</taxon>
        <taxon>Bacillati</taxon>
        <taxon>Bacillota</taxon>
        <taxon>Bacilli</taxon>
        <taxon>Bacillales</taxon>
        <taxon>Bacillaceae</taxon>
        <taxon>Bacillus</taxon>
    </lineage>
</organism>
<keyword evidence="1" id="KW-1133">Transmembrane helix</keyword>
<feature type="transmembrane region" description="Helical" evidence="1">
    <location>
        <begin position="92"/>
        <end position="117"/>
    </location>
</feature>
<evidence type="ECO:0000313" key="2">
    <source>
        <dbReference type="EMBL" id="SNX74365.1"/>
    </source>
</evidence>
<keyword evidence="1" id="KW-0812">Transmembrane</keyword>
<dbReference type="RefSeq" id="WP_179714332.1">
    <property type="nucleotide sequence ID" value="NZ_JBEPMQ010000009.1"/>
</dbReference>
<dbReference type="Proteomes" id="UP000219546">
    <property type="component" value="Unassembled WGS sequence"/>
</dbReference>
<keyword evidence="3" id="KW-1185">Reference proteome</keyword>
<evidence type="ECO:0000313" key="3">
    <source>
        <dbReference type="Proteomes" id="UP000219546"/>
    </source>
</evidence>
<proteinExistence type="predicted"/>
<keyword evidence="1" id="KW-0472">Membrane</keyword>
<sequence length="126" mass="14184">MSMKRKISLLYVRLISILFIVQASFGIFLKLYKGETDDLVHNGLHGLIGIIGILSSFGESKFVNSRKFLLGFSLFYTSLGLIGWFWPNPFGLIPLGVADNVFHILVGLLSFAVYLTLGERKNREEK</sequence>
<reference evidence="2 3" key="1">
    <citation type="submission" date="2017-08" db="EMBL/GenBank/DDBJ databases">
        <authorList>
            <person name="de Groot N.N."/>
        </authorList>
    </citation>
    <scope>NUCLEOTIDE SEQUENCE [LARGE SCALE GENOMIC DNA]</scope>
    <source>
        <strain evidence="2 3">JC228</strain>
    </source>
</reference>
<dbReference type="Pfam" id="PF14325">
    <property type="entry name" value="DUF4383"/>
    <property type="match status" value="1"/>
</dbReference>
<gene>
    <name evidence="2" type="ORF">SAMN05877753_10962</name>
</gene>